<dbReference type="GO" id="GO:0003959">
    <property type="term" value="F:NADPH dehydrogenase activity"/>
    <property type="evidence" value="ECO:0007669"/>
    <property type="project" value="InterPro"/>
</dbReference>
<evidence type="ECO:0000259" key="6">
    <source>
        <dbReference type="Pfam" id="PF00724"/>
    </source>
</evidence>
<keyword evidence="5" id="KW-0560">Oxidoreductase</keyword>
<dbReference type="GO" id="GO:0010181">
    <property type="term" value="F:FMN binding"/>
    <property type="evidence" value="ECO:0007669"/>
    <property type="project" value="InterPro"/>
</dbReference>
<feature type="domain" description="NADH:flavin oxidoreductase/NADH oxidase N-terminal" evidence="6">
    <location>
        <begin position="55"/>
        <end position="157"/>
    </location>
</feature>
<dbReference type="InterPro" id="IPR001155">
    <property type="entry name" value="OxRdtase_FMN_N"/>
</dbReference>
<organism evidence="7 8">
    <name type="scientific">Modicella reniformis</name>
    <dbReference type="NCBI Taxonomy" id="1440133"/>
    <lineage>
        <taxon>Eukaryota</taxon>
        <taxon>Fungi</taxon>
        <taxon>Fungi incertae sedis</taxon>
        <taxon>Mucoromycota</taxon>
        <taxon>Mortierellomycotina</taxon>
        <taxon>Mortierellomycetes</taxon>
        <taxon>Mortierellales</taxon>
        <taxon>Mortierellaceae</taxon>
        <taxon>Modicella</taxon>
    </lineage>
</organism>
<evidence type="ECO:0000256" key="5">
    <source>
        <dbReference type="ARBA" id="ARBA00023002"/>
    </source>
</evidence>
<dbReference type="SUPFAM" id="SSF51395">
    <property type="entry name" value="FMN-linked oxidoreductases"/>
    <property type="match status" value="1"/>
</dbReference>
<dbReference type="GO" id="GO:0050661">
    <property type="term" value="F:NADP binding"/>
    <property type="evidence" value="ECO:0007669"/>
    <property type="project" value="InterPro"/>
</dbReference>
<dbReference type="Pfam" id="PF00724">
    <property type="entry name" value="Oxidored_FMN"/>
    <property type="match status" value="1"/>
</dbReference>
<dbReference type="PANTHER" id="PTHR43303">
    <property type="entry name" value="NADPH DEHYDROGENASE C23G7.10C-RELATED"/>
    <property type="match status" value="1"/>
</dbReference>
<dbReference type="EMBL" id="JAAAHW010003618">
    <property type="protein sequence ID" value="KAF9982134.1"/>
    <property type="molecule type" value="Genomic_DNA"/>
</dbReference>
<comment type="cofactor">
    <cofactor evidence="1">
        <name>FMN</name>
        <dbReference type="ChEBI" id="CHEBI:58210"/>
    </cofactor>
</comment>
<dbReference type="Proteomes" id="UP000749646">
    <property type="component" value="Unassembled WGS sequence"/>
</dbReference>
<keyword evidence="3" id="KW-0288">FMN</keyword>
<keyword evidence="4" id="KW-0521">NADP</keyword>
<accession>A0A9P6M9D8</accession>
<dbReference type="PANTHER" id="PTHR43303:SF4">
    <property type="entry name" value="NADPH DEHYDROGENASE C23G7.10C-RELATED"/>
    <property type="match status" value="1"/>
</dbReference>
<dbReference type="AlphaFoldDB" id="A0A9P6M9D8"/>
<name>A0A9P6M9D8_9FUNG</name>
<gene>
    <name evidence="7" type="ORF">BGZ65_003195</name>
</gene>
<keyword evidence="2" id="KW-0285">Flavoprotein</keyword>
<evidence type="ECO:0000256" key="1">
    <source>
        <dbReference type="ARBA" id="ARBA00001917"/>
    </source>
</evidence>
<dbReference type="InterPro" id="IPR044152">
    <property type="entry name" value="YqjM-like"/>
</dbReference>
<sequence length="157" mass="16958">MINDGSTFESKSNNETVTELRAPEKQFFVDQPVAPGTYVNAVDESLPGADKVPLLFQPLTIKNLTIPNRIVVAPMCQYSVKDGFMGDYHLVHLGQFALGGAGLILAEATAVEARGRISPDDTGIWSDAHIPGIKRVVDFVHAHGVKIGIQLNHAGRK</sequence>
<dbReference type="OrthoDB" id="72788at2759"/>
<evidence type="ECO:0000313" key="8">
    <source>
        <dbReference type="Proteomes" id="UP000749646"/>
    </source>
</evidence>
<dbReference type="InterPro" id="IPR013785">
    <property type="entry name" value="Aldolase_TIM"/>
</dbReference>
<protein>
    <recommendedName>
        <fullName evidence="6">NADH:flavin oxidoreductase/NADH oxidase N-terminal domain-containing protein</fullName>
    </recommendedName>
</protein>
<comment type="caution">
    <text evidence="7">The sequence shown here is derived from an EMBL/GenBank/DDBJ whole genome shotgun (WGS) entry which is preliminary data.</text>
</comment>
<evidence type="ECO:0000313" key="7">
    <source>
        <dbReference type="EMBL" id="KAF9982134.1"/>
    </source>
</evidence>
<dbReference type="Gene3D" id="3.20.20.70">
    <property type="entry name" value="Aldolase class I"/>
    <property type="match status" value="1"/>
</dbReference>
<proteinExistence type="predicted"/>
<reference evidence="7" key="1">
    <citation type="journal article" date="2020" name="Fungal Divers.">
        <title>Resolving the Mortierellaceae phylogeny through synthesis of multi-gene phylogenetics and phylogenomics.</title>
        <authorList>
            <person name="Vandepol N."/>
            <person name="Liber J."/>
            <person name="Desiro A."/>
            <person name="Na H."/>
            <person name="Kennedy M."/>
            <person name="Barry K."/>
            <person name="Grigoriev I.V."/>
            <person name="Miller A.N."/>
            <person name="O'Donnell K."/>
            <person name="Stajich J.E."/>
            <person name="Bonito G."/>
        </authorList>
    </citation>
    <scope>NUCLEOTIDE SEQUENCE</scope>
    <source>
        <strain evidence="7">MES-2147</strain>
    </source>
</reference>
<keyword evidence="8" id="KW-1185">Reference proteome</keyword>
<feature type="non-terminal residue" evidence="7">
    <location>
        <position position="157"/>
    </location>
</feature>
<evidence type="ECO:0000256" key="2">
    <source>
        <dbReference type="ARBA" id="ARBA00022630"/>
    </source>
</evidence>
<evidence type="ECO:0000256" key="4">
    <source>
        <dbReference type="ARBA" id="ARBA00022857"/>
    </source>
</evidence>
<evidence type="ECO:0000256" key="3">
    <source>
        <dbReference type="ARBA" id="ARBA00022643"/>
    </source>
</evidence>